<dbReference type="SUPFAM" id="SSF53756">
    <property type="entry name" value="UDP-Glycosyltransferase/glycogen phosphorylase"/>
    <property type="match status" value="1"/>
</dbReference>
<dbReference type="GO" id="GO:0019350">
    <property type="term" value="P:teichoic acid biosynthetic process"/>
    <property type="evidence" value="ECO:0007669"/>
    <property type="project" value="UniProtKB-KW"/>
</dbReference>
<dbReference type="InterPro" id="IPR007554">
    <property type="entry name" value="Glycerophosphate_synth"/>
</dbReference>
<dbReference type="Pfam" id="PF04464">
    <property type="entry name" value="Glyphos_transf"/>
    <property type="match status" value="1"/>
</dbReference>
<keyword evidence="5" id="KW-0777">Teichoic acid biosynthesis</keyword>
<dbReference type="PANTHER" id="PTHR37316">
    <property type="entry name" value="TEICHOIC ACID GLYCEROL-PHOSPHATE PRIMASE"/>
    <property type="match status" value="1"/>
</dbReference>
<name>A0A1H9IXB9_9ACTN</name>
<evidence type="ECO:0000256" key="2">
    <source>
        <dbReference type="ARBA" id="ARBA00010488"/>
    </source>
</evidence>
<dbReference type="EMBL" id="FOFA01000006">
    <property type="protein sequence ID" value="SEQ79182.1"/>
    <property type="molecule type" value="Genomic_DNA"/>
</dbReference>
<evidence type="ECO:0000256" key="5">
    <source>
        <dbReference type="ARBA" id="ARBA00022944"/>
    </source>
</evidence>
<dbReference type="OrthoDB" id="8549922at2"/>
<gene>
    <name evidence="7" type="ORF">SAMN05421756_10615</name>
</gene>
<dbReference type="PANTHER" id="PTHR37316:SF3">
    <property type="entry name" value="TEICHOIC ACID GLYCEROL-PHOSPHATE TRANSFERASE"/>
    <property type="match status" value="1"/>
</dbReference>
<evidence type="ECO:0000256" key="1">
    <source>
        <dbReference type="ARBA" id="ARBA00004202"/>
    </source>
</evidence>
<evidence type="ECO:0000313" key="8">
    <source>
        <dbReference type="Proteomes" id="UP000198504"/>
    </source>
</evidence>
<dbReference type="InterPro" id="IPR051612">
    <property type="entry name" value="Teichoic_Acid_Biosynth"/>
</dbReference>
<evidence type="ECO:0000256" key="6">
    <source>
        <dbReference type="ARBA" id="ARBA00023136"/>
    </source>
</evidence>
<dbReference type="Proteomes" id="UP000198504">
    <property type="component" value="Unassembled WGS sequence"/>
</dbReference>
<dbReference type="InterPro" id="IPR043149">
    <property type="entry name" value="TagF_N"/>
</dbReference>
<organism evidence="7 8">
    <name type="scientific">Microlunatus flavus</name>
    <dbReference type="NCBI Taxonomy" id="1036181"/>
    <lineage>
        <taxon>Bacteria</taxon>
        <taxon>Bacillati</taxon>
        <taxon>Actinomycetota</taxon>
        <taxon>Actinomycetes</taxon>
        <taxon>Propionibacteriales</taxon>
        <taxon>Propionibacteriaceae</taxon>
        <taxon>Microlunatus</taxon>
    </lineage>
</organism>
<reference evidence="8" key="1">
    <citation type="submission" date="2016-10" db="EMBL/GenBank/DDBJ databases">
        <authorList>
            <person name="Varghese N."/>
            <person name="Submissions S."/>
        </authorList>
    </citation>
    <scope>NUCLEOTIDE SEQUENCE [LARGE SCALE GENOMIC DNA]</scope>
    <source>
        <strain evidence="8">CGMCC 4.6856</strain>
    </source>
</reference>
<accession>A0A1H9IXB9</accession>
<dbReference type="AlphaFoldDB" id="A0A1H9IXB9"/>
<keyword evidence="8" id="KW-1185">Reference proteome</keyword>
<keyword evidence="3" id="KW-1003">Cell membrane</keyword>
<dbReference type="Gene3D" id="3.40.50.12580">
    <property type="match status" value="1"/>
</dbReference>
<comment type="subcellular location">
    <subcellularLocation>
        <location evidence="1">Cell membrane</location>
        <topology evidence="1">Peripheral membrane protein</topology>
    </subcellularLocation>
</comment>
<dbReference type="GO" id="GO:0047355">
    <property type="term" value="F:CDP-glycerol glycerophosphotransferase activity"/>
    <property type="evidence" value="ECO:0007669"/>
    <property type="project" value="InterPro"/>
</dbReference>
<dbReference type="GO" id="GO:0005886">
    <property type="term" value="C:plasma membrane"/>
    <property type="evidence" value="ECO:0007669"/>
    <property type="project" value="UniProtKB-SubCell"/>
</dbReference>
<proteinExistence type="inferred from homology"/>
<evidence type="ECO:0000256" key="4">
    <source>
        <dbReference type="ARBA" id="ARBA00022679"/>
    </source>
</evidence>
<protein>
    <submittedName>
        <fullName evidence="7">CDP-glycerol glycerophosphotransferase</fullName>
    </submittedName>
</protein>
<evidence type="ECO:0000256" key="3">
    <source>
        <dbReference type="ARBA" id="ARBA00022475"/>
    </source>
</evidence>
<dbReference type="Gene3D" id="3.40.50.11820">
    <property type="match status" value="1"/>
</dbReference>
<keyword evidence="4 7" id="KW-0808">Transferase</keyword>
<dbReference type="RefSeq" id="WP_091181864.1">
    <property type="nucleotide sequence ID" value="NZ_FOFA01000006.1"/>
</dbReference>
<comment type="similarity">
    <text evidence="2">Belongs to the CDP-glycerol glycerophosphotransferase family.</text>
</comment>
<dbReference type="InterPro" id="IPR043148">
    <property type="entry name" value="TagF_C"/>
</dbReference>
<sequence length="374" mass="41863">MRVVYNAFDGRYSDSPRVLYETYRHTYPGEHVWLADPDHQHGFPADALTVPIDSDAAVDALESADLVVANTHLEMEWRKSPRTTYLQTWHGTPLKRIHHDVLWAPEGRLAELDRDVARWDLLLSPNPVSTPRLRAAFGYTGPVLETGYPRNDLLVSPQAPAVRARVRAELGLPEGVTAVLYTPTWRDRDYFEPPAGGLRYALPLDELAAALGPGFRLLPRLHYKVTHLGAAQELPGVVDVSRYPDVAELYLAADVMVTDYSSTMFDFAATGKPIAFYAYDLDAYRDTLRGFYFDLEPVAPGPLVHEPDELLDVLTDVRAGRTTRRRRYRRFRQTFNPLDDGRSTERLHAVYEDAARRAAGGAGAVAAHRLAAAS</sequence>
<dbReference type="STRING" id="1036181.SAMN05421756_10615"/>
<evidence type="ECO:0000313" key="7">
    <source>
        <dbReference type="EMBL" id="SEQ79182.1"/>
    </source>
</evidence>
<keyword evidence="6" id="KW-0472">Membrane</keyword>